<dbReference type="PANTHER" id="PTHR34997:SF18">
    <property type="entry name" value="LYSM DOMAIN-CONTAINING PROTEIN"/>
    <property type="match status" value="1"/>
</dbReference>
<evidence type="ECO:0000256" key="1">
    <source>
        <dbReference type="ARBA" id="ARBA00022669"/>
    </source>
</evidence>
<feature type="domain" description="LysM" evidence="5">
    <location>
        <begin position="212"/>
        <end position="258"/>
    </location>
</feature>
<dbReference type="PANTHER" id="PTHR34997">
    <property type="entry name" value="AM15"/>
    <property type="match status" value="1"/>
</dbReference>
<keyword evidence="4" id="KW-0732">Signal</keyword>
<keyword evidence="1" id="KW-0147">Chitin-binding</keyword>
<accession>C8VSW5</accession>
<feature type="domain" description="LysM" evidence="5">
    <location>
        <begin position="149"/>
        <end position="195"/>
    </location>
</feature>
<dbReference type="InParanoid" id="Q5BG19"/>
<keyword evidence="2" id="KW-0843">Virulence</keyword>
<dbReference type="SUPFAM" id="SSF54106">
    <property type="entry name" value="LysM domain"/>
    <property type="match status" value="2"/>
</dbReference>
<keyword evidence="7" id="KW-1185">Reference proteome</keyword>
<evidence type="ECO:0000256" key="2">
    <source>
        <dbReference type="ARBA" id="ARBA00023026"/>
    </source>
</evidence>
<feature type="domain" description="LysM" evidence="5">
    <location>
        <begin position="33"/>
        <end position="77"/>
    </location>
</feature>
<evidence type="ECO:0000256" key="3">
    <source>
        <dbReference type="SAM" id="MobiDB-lite"/>
    </source>
</evidence>
<dbReference type="InterPro" id="IPR036779">
    <property type="entry name" value="LysM_dom_sf"/>
</dbReference>
<dbReference type="AlphaFoldDB" id="Q5BG19"/>
<dbReference type="VEuPathDB" id="FungiDB:AN0511"/>
<dbReference type="HOGENOM" id="CLU_010591_0_1_1"/>
<reference evidence="7" key="2">
    <citation type="journal article" date="2009" name="Fungal Genet. Biol.">
        <title>The 2008 update of the Aspergillus nidulans genome annotation: a community effort.</title>
        <authorList>
            <person name="Wortman J.R."/>
            <person name="Gilsenan J.M."/>
            <person name="Joardar V."/>
            <person name="Deegan J."/>
            <person name="Clutterbuck J."/>
            <person name="Andersen M.R."/>
            <person name="Archer D."/>
            <person name="Bencina M."/>
            <person name="Braus G."/>
            <person name="Coutinho P."/>
            <person name="von Dohren H."/>
            <person name="Doonan J."/>
            <person name="Driessen A.J."/>
            <person name="Durek P."/>
            <person name="Espeso E."/>
            <person name="Fekete E."/>
            <person name="Flipphi M."/>
            <person name="Estrada C.G."/>
            <person name="Geysens S."/>
            <person name="Goldman G."/>
            <person name="de Groot P.W."/>
            <person name="Hansen K."/>
            <person name="Harris S.D."/>
            <person name="Heinekamp T."/>
            <person name="Helmstaedt K."/>
            <person name="Henrissat B."/>
            <person name="Hofmann G."/>
            <person name="Homan T."/>
            <person name="Horio T."/>
            <person name="Horiuchi H."/>
            <person name="James S."/>
            <person name="Jones M."/>
            <person name="Karaffa L."/>
            <person name="Karanyi Z."/>
            <person name="Kato M."/>
            <person name="Keller N."/>
            <person name="Kelly D.E."/>
            <person name="Kiel J.A."/>
            <person name="Kim J.M."/>
            <person name="van der Klei I.J."/>
            <person name="Klis F.M."/>
            <person name="Kovalchuk A."/>
            <person name="Krasevec N."/>
            <person name="Kubicek C.P."/>
            <person name="Liu B."/>
            <person name="Maccabe A."/>
            <person name="Meyer V."/>
            <person name="Mirabito P."/>
            <person name="Miskei M."/>
            <person name="Mos M."/>
            <person name="Mullins J."/>
            <person name="Nelson D.R."/>
            <person name="Nielsen J."/>
            <person name="Oakley B.R."/>
            <person name="Osmani S.A."/>
            <person name="Pakula T."/>
            <person name="Paszewski A."/>
            <person name="Paulsen I."/>
            <person name="Pilsyk S."/>
            <person name="Pocsi I."/>
            <person name="Punt P.J."/>
            <person name="Ram A.F."/>
            <person name="Ren Q."/>
            <person name="Robellet X."/>
            <person name="Robson G."/>
            <person name="Seiboth B."/>
            <person name="van Solingen P."/>
            <person name="Specht T."/>
            <person name="Sun J."/>
            <person name="Taheri-Talesh N."/>
            <person name="Takeshita N."/>
            <person name="Ussery D."/>
            <person name="vanKuyk P.A."/>
            <person name="Visser H."/>
            <person name="van de Vondervoort P.J."/>
            <person name="de Vries R.P."/>
            <person name="Walton J."/>
            <person name="Xiang X."/>
            <person name="Xiong Y."/>
            <person name="Zeng A.P."/>
            <person name="Brandt B.W."/>
            <person name="Cornell M.J."/>
            <person name="van den Hondel C.A."/>
            <person name="Visser J."/>
            <person name="Oliver S.G."/>
            <person name="Turner G."/>
        </authorList>
    </citation>
    <scope>GENOME REANNOTATION</scope>
    <source>
        <strain evidence="7">FGSC A4 / ATCC 38163 / CBS 112.46 / NRRL 194 / M139</strain>
    </source>
</reference>
<evidence type="ECO:0000259" key="5">
    <source>
        <dbReference type="PROSITE" id="PS51782"/>
    </source>
</evidence>
<dbReference type="SMART" id="SM00257">
    <property type="entry name" value="LysM"/>
    <property type="match status" value="2"/>
</dbReference>
<dbReference type="GeneID" id="2876288"/>
<feature type="signal peptide" evidence="4">
    <location>
        <begin position="1"/>
        <end position="19"/>
    </location>
</feature>
<dbReference type="PROSITE" id="PS51782">
    <property type="entry name" value="LYSM"/>
    <property type="match status" value="3"/>
</dbReference>
<dbReference type="InterPro" id="IPR052210">
    <property type="entry name" value="LysM1-like"/>
</dbReference>
<dbReference type="InterPro" id="IPR018392">
    <property type="entry name" value="LysM"/>
</dbReference>
<dbReference type="Pfam" id="PF01476">
    <property type="entry name" value="LysM"/>
    <property type="match status" value="2"/>
</dbReference>
<protein>
    <recommendedName>
        <fullName evidence="5">LysM domain-containing protein</fullName>
    </recommendedName>
</protein>
<dbReference type="CDD" id="cd00118">
    <property type="entry name" value="LysM"/>
    <property type="match status" value="3"/>
</dbReference>
<feature type="chain" id="PRO_5010226754" description="LysM domain-containing protein" evidence="4">
    <location>
        <begin position="20"/>
        <end position="260"/>
    </location>
</feature>
<dbReference type="GO" id="GO:0008061">
    <property type="term" value="F:chitin binding"/>
    <property type="evidence" value="ECO:0007669"/>
    <property type="project" value="UniProtKB-KW"/>
</dbReference>
<name>Q5BG19_EMENI</name>
<proteinExistence type="predicted"/>
<sequence length="260" mass="27922">MPSLKSAVALSLLPELLAARSIPLVKRGVDCSFSIAASSGDSCESFAALWGISVDDLNLLNPGLDCTKFDDFADYCVMRDVTVDEPSPSSTTATTITTKEASTATTSTTTVTLTATTEKPTTTTISTTGTTTGGSPSPTQPGLASNCDKFHKVASEDQCDTIEASYGITNVQFSSWNPYIDDNCSNLWLDYYVCVHVAPKPQMPGITSDCMTYHKVQSGEGCWAINSAYNITLDQFRKWNPTIDASCSNLWVDYYVCVGV</sequence>
<dbReference type="eggNOG" id="KOG2806">
    <property type="taxonomic scope" value="Eukaryota"/>
</dbReference>
<feature type="compositionally biased region" description="Low complexity" evidence="3">
    <location>
        <begin position="121"/>
        <end position="137"/>
    </location>
</feature>
<dbReference type="KEGG" id="ani:ANIA_00511"/>
<dbReference type="STRING" id="227321.Q5BG19"/>
<dbReference type="EMBL" id="BN001308">
    <property type="protein sequence ID" value="CBF89338.1"/>
    <property type="molecule type" value="Genomic_DNA"/>
</dbReference>
<gene>
    <name evidence="6" type="ORF">ANIA_00511</name>
</gene>
<reference evidence="7" key="1">
    <citation type="journal article" date="2005" name="Nature">
        <title>Sequencing of Aspergillus nidulans and comparative analysis with A. fumigatus and A. oryzae.</title>
        <authorList>
            <person name="Galagan J.E."/>
            <person name="Calvo S.E."/>
            <person name="Cuomo C."/>
            <person name="Ma L.J."/>
            <person name="Wortman J.R."/>
            <person name="Batzoglou S."/>
            <person name="Lee S.I."/>
            <person name="Basturkmen M."/>
            <person name="Spevak C.C."/>
            <person name="Clutterbuck J."/>
            <person name="Kapitonov V."/>
            <person name="Jurka J."/>
            <person name="Scazzocchio C."/>
            <person name="Farman M."/>
            <person name="Butler J."/>
            <person name="Purcell S."/>
            <person name="Harris S."/>
            <person name="Braus G.H."/>
            <person name="Draht O."/>
            <person name="Busch S."/>
            <person name="D'Enfert C."/>
            <person name="Bouchier C."/>
            <person name="Goldman G.H."/>
            <person name="Bell-Pedersen D."/>
            <person name="Griffiths-Jones S."/>
            <person name="Doonan J.H."/>
            <person name="Yu J."/>
            <person name="Vienken K."/>
            <person name="Pain A."/>
            <person name="Freitag M."/>
            <person name="Selker E.U."/>
            <person name="Archer D.B."/>
            <person name="Penalva M.A."/>
            <person name="Oakley B.R."/>
            <person name="Momany M."/>
            <person name="Tanaka T."/>
            <person name="Kumagai T."/>
            <person name="Asai K."/>
            <person name="Machida M."/>
            <person name="Nierman W.C."/>
            <person name="Denning D.W."/>
            <person name="Caddick M."/>
            <person name="Hynes M."/>
            <person name="Paoletti M."/>
            <person name="Fischer R."/>
            <person name="Miller B."/>
            <person name="Dyer P."/>
            <person name="Sachs M.S."/>
            <person name="Osmani S.A."/>
            <person name="Birren B.W."/>
        </authorList>
    </citation>
    <scope>NUCLEOTIDE SEQUENCE [LARGE SCALE GENOMIC DNA]</scope>
    <source>
        <strain evidence="7">FGSC A4 / ATCC 38163 / CBS 112.46 / NRRL 194 / M139</strain>
    </source>
</reference>
<evidence type="ECO:0000313" key="6">
    <source>
        <dbReference type="EMBL" id="CBF89338.1"/>
    </source>
</evidence>
<evidence type="ECO:0000256" key="4">
    <source>
        <dbReference type="SAM" id="SignalP"/>
    </source>
</evidence>
<feature type="region of interest" description="Disordered" evidence="3">
    <location>
        <begin position="121"/>
        <end position="141"/>
    </location>
</feature>
<accession>Q5BG19</accession>
<dbReference type="Proteomes" id="UP000000560">
    <property type="component" value="Chromosome VIII"/>
</dbReference>
<dbReference type="OMA" id="DCTNLWK"/>
<dbReference type="RefSeq" id="XP_658115.1">
    <property type="nucleotide sequence ID" value="XM_653023.1"/>
</dbReference>
<dbReference type="Gene3D" id="3.10.350.10">
    <property type="entry name" value="LysM domain"/>
    <property type="match status" value="3"/>
</dbReference>
<organism evidence="6 7">
    <name type="scientific">Emericella nidulans (strain FGSC A4 / ATCC 38163 / CBS 112.46 / NRRL 194 / M139)</name>
    <name type="common">Aspergillus nidulans</name>
    <dbReference type="NCBI Taxonomy" id="227321"/>
    <lineage>
        <taxon>Eukaryota</taxon>
        <taxon>Fungi</taxon>
        <taxon>Dikarya</taxon>
        <taxon>Ascomycota</taxon>
        <taxon>Pezizomycotina</taxon>
        <taxon>Eurotiomycetes</taxon>
        <taxon>Eurotiomycetidae</taxon>
        <taxon>Eurotiales</taxon>
        <taxon>Aspergillaceae</taxon>
        <taxon>Aspergillus</taxon>
        <taxon>Aspergillus subgen. Nidulantes</taxon>
    </lineage>
</organism>
<dbReference type="OrthoDB" id="5985073at2759"/>
<evidence type="ECO:0000313" key="7">
    <source>
        <dbReference type="Proteomes" id="UP000000560"/>
    </source>
</evidence>